<dbReference type="GO" id="GO:0016887">
    <property type="term" value="F:ATP hydrolysis activity"/>
    <property type="evidence" value="ECO:0007669"/>
    <property type="project" value="InterPro"/>
</dbReference>
<protein>
    <recommendedName>
        <fullName evidence="4">AAA+ ATPase domain-containing protein</fullName>
    </recommendedName>
</protein>
<dbReference type="SUPFAM" id="SSF52540">
    <property type="entry name" value="P-loop containing nucleoside triphosphate hydrolases"/>
    <property type="match status" value="1"/>
</dbReference>
<organism evidence="6">
    <name type="scientific">Aureococcus anophagefferens</name>
    <name type="common">Harmful bloom alga</name>
    <dbReference type="NCBI Taxonomy" id="44056"/>
    <lineage>
        <taxon>Eukaryota</taxon>
        <taxon>Sar</taxon>
        <taxon>Stramenopiles</taxon>
        <taxon>Ochrophyta</taxon>
        <taxon>Pelagophyceae</taxon>
        <taxon>Pelagomonadales</taxon>
        <taxon>Pelagomonadaceae</taxon>
        <taxon>Aureococcus</taxon>
    </lineage>
</organism>
<dbReference type="GeneID" id="20226527"/>
<dbReference type="InterPro" id="IPR003959">
    <property type="entry name" value="ATPase_AAA_core"/>
</dbReference>
<dbReference type="Proteomes" id="UP000002729">
    <property type="component" value="Unassembled WGS sequence"/>
</dbReference>
<keyword evidence="2" id="KW-0175">Coiled coil</keyword>
<dbReference type="Gene3D" id="3.40.50.300">
    <property type="entry name" value="P-loop containing nucleotide triphosphate hydrolases"/>
    <property type="match status" value="1"/>
</dbReference>
<name>F0YN21_AURAN</name>
<dbReference type="InterPro" id="IPR003960">
    <property type="entry name" value="ATPase_AAA_CS"/>
</dbReference>
<dbReference type="PROSITE" id="PS00674">
    <property type="entry name" value="AAA"/>
    <property type="match status" value="1"/>
</dbReference>
<gene>
    <name evidence="5" type="ORF">AURANDRAFT_67965</name>
</gene>
<feature type="domain" description="AAA+ ATPase" evidence="4">
    <location>
        <begin position="272"/>
        <end position="420"/>
    </location>
</feature>
<reference evidence="5 6" key="1">
    <citation type="journal article" date="2011" name="Proc. Natl. Acad. Sci. U.S.A.">
        <title>Niche of harmful alga Aureococcus anophagefferens revealed through ecogenomics.</title>
        <authorList>
            <person name="Gobler C.J."/>
            <person name="Berry D.L."/>
            <person name="Dyhrman S.T."/>
            <person name="Wilhelm S.W."/>
            <person name="Salamov A."/>
            <person name="Lobanov A.V."/>
            <person name="Zhang Y."/>
            <person name="Collier J.L."/>
            <person name="Wurch L.L."/>
            <person name="Kustka A.B."/>
            <person name="Dill B.D."/>
            <person name="Shah M."/>
            <person name="VerBerkmoes N.C."/>
            <person name="Kuo A."/>
            <person name="Terry A."/>
            <person name="Pangilinan J."/>
            <person name="Lindquist E.A."/>
            <person name="Lucas S."/>
            <person name="Paulsen I.T."/>
            <person name="Hattenrath-Lehmann T.K."/>
            <person name="Talmage S.C."/>
            <person name="Walker E.A."/>
            <person name="Koch F."/>
            <person name="Burson A.M."/>
            <person name="Marcoval M.A."/>
            <person name="Tang Y.Z."/>
            <person name="Lecleir G.R."/>
            <person name="Coyne K.J."/>
            <person name="Berg G.M."/>
            <person name="Bertrand E.M."/>
            <person name="Saito M.A."/>
            <person name="Gladyshev V.N."/>
            <person name="Grigoriev I.V."/>
        </authorList>
    </citation>
    <scope>NUCLEOTIDE SEQUENCE [LARGE SCALE GENOMIC DNA]</scope>
    <source>
        <strain evidence="6">CCMP 1984</strain>
    </source>
</reference>
<dbReference type="PANTHER" id="PTHR23070">
    <property type="entry name" value="BCS1 AAA-TYPE ATPASE"/>
    <property type="match status" value="1"/>
</dbReference>
<dbReference type="SMART" id="SM00382">
    <property type="entry name" value="AAA"/>
    <property type="match status" value="1"/>
</dbReference>
<dbReference type="InParanoid" id="F0YN21"/>
<dbReference type="EMBL" id="GL833170">
    <property type="protein sequence ID" value="EGB03497.1"/>
    <property type="molecule type" value="Genomic_DNA"/>
</dbReference>
<keyword evidence="6" id="KW-1185">Reference proteome</keyword>
<sequence length="758" mass="82937">MVGALVNATGVGANTTGGDDGAGSPSIVSILVALLLPLLLNSVLKETQDRMIERLNDWYSSALKQFDGVGCARTLEWVETFDKYGYAMRGSSDAEDRNEILIKAILDYVSARPVPSFDGCLTLLPRLAGEDDAEEDDAGFSAARALRRLEIRKTPTSGTTTVVSRDGPVSMRLDRSSKSGGQDKSSATFGRKTVTTTAAFAFRRRGLALKEAREGRFMFSPIAKSENSWKRYALADEKTFDALFFSEKPRVLRLLEDFEAKRGKFAIAGVQHKLGLLLHGPPGTGKTSLIKAIAHATRRHVVNVPLSRVRTNQRLYDMLFDGRFETASETFEVPPDKCVFVMEDVDACSDVVLDRGGDRKDGKAPRGDELSLAGLLNALDGIVEAPGRIVVLTSNHPEKLDPALVRPGRVTMKLYLGFVDGASAEAMCRHYFGAGGDVAAVAAAVEALADAGKRFSPAQLEHLCAAHETVDDLRAELVGLHARLQGEAVRASLDAVLADVPEELPLATPGSAPAAAGECRAGDLRSVFSAAPPAAAGQPRLRKALSEGAQPLARSEARNSASPAEFLAKMEKREKQIRHQALEVLDKRRAVDDARKLQEKKRNARKTTGKLRGWREQYAIQKDPERLLRCPDRSFPVRLYSKMDNDVWKLPELRSWFQMNAVDPTPDTPDAHRRGYMVPPATAAPAERRLPTAHKPATAPVSMGRRMPTPGFNDFEGCLTQQKHNADLKLKERQYYPPQVEGRVSGYRQAPWLDRPDG</sequence>
<accession>F0YN21</accession>
<proteinExistence type="inferred from homology"/>
<feature type="region of interest" description="Disordered" evidence="3">
    <location>
        <begin position="737"/>
        <end position="758"/>
    </location>
</feature>
<evidence type="ECO:0000313" key="6">
    <source>
        <dbReference type="Proteomes" id="UP000002729"/>
    </source>
</evidence>
<dbReference type="KEGG" id="aaf:AURANDRAFT_67965"/>
<evidence type="ECO:0000256" key="3">
    <source>
        <dbReference type="SAM" id="MobiDB-lite"/>
    </source>
</evidence>
<dbReference type="GO" id="GO:0005524">
    <property type="term" value="F:ATP binding"/>
    <property type="evidence" value="ECO:0007669"/>
    <property type="project" value="InterPro"/>
</dbReference>
<dbReference type="InterPro" id="IPR003593">
    <property type="entry name" value="AAA+_ATPase"/>
</dbReference>
<dbReference type="Pfam" id="PF00004">
    <property type="entry name" value="AAA"/>
    <property type="match status" value="1"/>
</dbReference>
<feature type="region of interest" description="Disordered" evidence="3">
    <location>
        <begin position="157"/>
        <end position="188"/>
    </location>
</feature>
<dbReference type="OrthoDB" id="205910at2759"/>
<evidence type="ECO:0000313" key="5">
    <source>
        <dbReference type="EMBL" id="EGB03497.1"/>
    </source>
</evidence>
<feature type="compositionally biased region" description="Polar residues" evidence="3">
    <location>
        <begin position="178"/>
        <end position="188"/>
    </location>
</feature>
<dbReference type="RefSeq" id="XP_009041826.1">
    <property type="nucleotide sequence ID" value="XM_009043578.1"/>
</dbReference>
<dbReference type="eggNOG" id="KOG0743">
    <property type="taxonomic scope" value="Eukaryota"/>
</dbReference>
<dbReference type="InterPro" id="IPR050747">
    <property type="entry name" value="Mitochondrial_chaperone_BCS1"/>
</dbReference>
<feature type="coiled-coil region" evidence="2">
    <location>
        <begin position="587"/>
        <end position="617"/>
    </location>
</feature>
<dbReference type="InterPro" id="IPR027417">
    <property type="entry name" value="P-loop_NTPase"/>
</dbReference>
<evidence type="ECO:0000259" key="4">
    <source>
        <dbReference type="SMART" id="SM00382"/>
    </source>
</evidence>
<evidence type="ECO:0000256" key="1">
    <source>
        <dbReference type="ARBA" id="ARBA00007448"/>
    </source>
</evidence>
<evidence type="ECO:0000256" key="2">
    <source>
        <dbReference type="SAM" id="Coils"/>
    </source>
</evidence>
<dbReference type="AlphaFoldDB" id="F0YN21"/>
<comment type="similarity">
    <text evidence="1">Belongs to the AAA ATPase family. BCS1 subfamily.</text>
</comment>